<evidence type="ECO:0000256" key="4">
    <source>
        <dbReference type="ARBA" id="ARBA00022759"/>
    </source>
</evidence>
<keyword evidence="5" id="KW-0378">Hydrolase</keyword>
<dbReference type="GO" id="GO:0004519">
    <property type="term" value="F:endonuclease activity"/>
    <property type="evidence" value="ECO:0007669"/>
    <property type="project" value="UniProtKB-KW"/>
</dbReference>
<evidence type="ECO:0000313" key="8">
    <source>
        <dbReference type="EMBL" id="CAF0961303.1"/>
    </source>
</evidence>
<dbReference type="EMBL" id="CAJNOC010002983">
    <property type="protein sequence ID" value="CAF0961303.1"/>
    <property type="molecule type" value="Genomic_DNA"/>
</dbReference>
<evidence type="ECO:0000313" key="9">
    <source>
        <dbReference type="Proteomes" id="UP000663879"/>
    </source>
</evidence>
<reference evidence="8" key="1">
    <citation type="submission" date="2021-02" db="EMBL/GenBank/DDBJ databases">
        <authorList>
            <person name="Nowell W R."/>
        </authorList>
    </citation>
    <scope>NUCLEOTIDE SEQUENCE</scope>
    <source>
        <strain evidence="8">Ploen Becks lab</strain>
    </source>
</reference>
<dbReference type="GO" id="GO:0003964">
    <property type="term" value="F:RNA-directed DNA polymerase activity"/>
    <property type="evidence" value="ECO:0007669"/>
    <property type="project" value="UniProtKB-KW"/>
</dbReference>
<dbReference type="SUPFAM" id="SSF56672">
    <property type="entry name" value="DNA/RNA polymerases"/>
    <property type="match status" value="1"/>
</dbReference>
<sequence length="269" mass="31080">MLAIVWAAKHFQSFIYGRHIKFFTDDKPLSTLVKSKEPNGRLYKLLLKLQDLDYSIVLNEANSIDEAVNALDIKLNVDWEYEQDNDRDLALVKMAFRSKDEEVLQDSVDSKFWCLNFSNLRIENGILKLTNKEGSLVIVVPRRLWTQVCSVYHDSISSGHLSFEKTYRSISSSQEVLEDTWAENRKRLAIFISRKNLATGTLSTAIDTTNVAINSEQNNHGPQEPFLVNQVNTNLVKLYINIINKKRNFTARHASLTRTFYNESFQKRK</sequence>
<dbReference type="InterPro" id="IPR043502">
    <property type="entry name" value="DNA/RNA_pol_sf"/>
</dbReference>
<organism evidence="8 9">
    <name type="scientific">Brachionus calyciflorus</name>
    <dbReference type="NCBI Taxonomy" id="104777"/>
    <lineage>
        <taxon>Eukaryota</taxon>
        <taxon>Metazoa</taxon>
        <taxon>Spiralia</taxon>
        <taxon>Gnathifera</taxon>
        <taxon>Rotifera</taxon>
        <taxon>Eurotatoria</taxon>
        <taxon>Monogononta</taxon>
        <taxon>Pseudotrocha</taxon>
        <taxon>Ploima</taxon>
        <taxon>Brachionidae</taxon>
        <taxon>Brachionus</taxon>
    </lineage>
</organism>
<keyword evidence="9" id="KW-1185">Reference proteome</keyword>
<comment type="caution">
    <text evidence="8">The sequence shown here is derived from an EMBL/GenBank/DDBJ whole genome shotgun (WGS) entry which is preliminary data.</text>
</comment>
<name>A0A814DWG0_9BILA</name>
<evidence type="ECO:0000256" key="2">
    <source>
        <dbReference type="ARBA" id="ARBA00022695"/>
    </source>
</evidence>
<evidence type="ECO:0000256" key="1">
    <source>
        <dbReference type="ARBA" id="ARBA00022679"/>
    </source>
</evidence>
<dbReference type="Gene3D" id="1.10.340.70">
    <property type="match status" value="1"/>
</dbReference>
<gene>
    <name evidence="8" type="ORF">OXX778_LOCUS14462</name>
</gene>
<keyword evidence="3" id="KW-0540">Nuclease</keyword>
<accession>A0A814DWG0</accession>
<evidence type="ECO:0000259" key="7">
    <source>
        <dbReference type="Pfam" id="PF17917"/>
    </source>
</evidence>
<feature type="domain" description="Reverse transcriptase RNase H-like" evidence="7">
    <location>
        <begin position="1"/>
        <end position="51"/>
    </location>
</feature>
<dbReference type="AlphaFoldDB" id="A0A814DWG0"/>
<dbReference type="Proteomes" id="UP000663879">
    <property type="component" value="Unassembled WGS sequence"/>
</dbReference>
<proteinExistence type="predicted"/>
<evidence type="ECO:0000256" key="3">
    <source>
        <dbReference type="ARBA" id="ARBA00022722"/>
    </source>
</evidence>
<evidence type="ECO:0000256" key="5">
    <source>
        <dbReference type="ARBA" id="ARBA00022801"/>
    </source>
</evidence>
<keyword evidence="1" id="KW-0808">Transferase</keyword>
<keyword evidence="4" id="KW-0255">Endonuclease</keyword>
<keyword evidence="6" id="KW-0695">RNA-directed DNA polymerase</keyword>
<dbReference type="InterPro" id="IPR041373">
    <property type="entry name" value="RT_RNaseH"/>
</dbReference>
<evidence type="ECO:0000256" key="6">
    <source>
        <dbReference type="ARBA" id="ARBA00022918"/>
    </source>
</evidence>
<protein>
    <recommendedName>
        <fullName evidence="7">Reverse transcriptase RNase H-like domain-containing protein</fullName>
    </recommendedName>
</protein>
<keyword evidence="2" id="KW-0548">Nucleotidyltransferase</keyword>
<dbReference type="Pfam" id="PF17917">
    <property type="entry name" value="RT_RNaseH"/>
    <property type="match status" value="1"/>
</dbReference>
<dbReference type="GO" id="GO:0016787">
    <property type="term" value="F:hydrolase activity"/>
    <property type="evidence" value="ECO:0007669"/>
    <property type="project" value="UniProtKB-KW"/>
</dbReference>